<reference evidence="3" key="1">
    <citation type="journal article" date="2019" name="Int. J. Syst. Evol. Microbiol.">
        <title>The Global Catalogue of Microorganisms (GCM) 10K type strain sequencing project: providing services to taxonomists for standard genome sequencing and annotation.</title>
        <authorList>
            <consortium name="The Broad Institute Genomics Platform"/>
            <consortium name="The Broad Institute Genome Sequencing Center for Infectious Disease"/>
            <person name="Wu L."/>
            <person name="Ma J."/>
        </authorList>
    </citation>
    <scope>NUCLEOTIDE SEQUENCE [LARGE SCALE GENOMIC DNA]</scope>
    <source>
        <strain evidence="3">JCM 17106</strain>
    </source>
</reference>
<keyword evidence="3" id="KW-1185">Reference proteome</keyword>
<dbReference type="Pfam" id="PF13817">
    <property type="entry name" value="DDE_Tnp_IS66_C"/>
    <property type="match status" value="1"/>
</dbReference>
<evidence type="ECO:0000313" key="2">
    <source>
        <dbReference type="EMBL" id="GAA3511555.1"/>
    </source>
</evidence>
<evidence type="ECO:0000259" key="1">
    <source>
        <dbReference type="Pfam" id="PF13817"/>
    </source>
</evidence>
<sequence>MRNFKYIQLNKKIGSPTAVQKAAILYSFFATCKINSIDPYTWLKDSLQNIQEYKANRSTKPQKFILKWQ</sequence>
<dbReference type="Proteomes" id="UP001500459">
    <property type="component" value="Unassembled WGS sequence"/>
</dbReference>
<dbReference type="InterPro" id="IPR039552">
    <property type="entry name" value="IS66_C"/>
</dbReference>
<gene>
    <name evidence="2" type="ORF">GCM10022393_26660</name>
</gene>
<comment type="caution">
    <text evidence="2">The sequence shown here is derived from an EMBL/GenBank/DDBJ whole genome shotgun (WGS) entry which is preliminary data.</text>
</comment>
<proteinExistence type="predicted"/>
<dbReference type="EMBL" id="BAABCW010000010">
    <property type="protein sequence ID" value="GAA3511555.1"/>
    <property type="molecule type" value="Genomic_DNA"/>
</dbReference>
<organism evidence="2 3">
    <name type="scientific">Aquimarina addita</name>
    <dbReference type="NCBI Taxonomy" id="870485"/>
    <lineage>
        <taxon>Bacteria</taxon>
        <taxon>Pseudomonadati</taxon>
        <taxon>Bacteroidota</taxon>
        <taxon>Flavobacteriia</taxon>
        <taxon>Flavobacteriales</taxon>
        <taxon>Flavobacteriaceae</taxon>
        <taxon>Aquimarina</taxon>
    </lineage>
</organism>
<name>A0ABP6ULJ7_9FLAO</name>
<feature type="domain" description="Transposase IS66 C-terminal" evidence="1">
    <location>
        <begin position="27"/>
        <end position="57"/>
    </location>
</feature>
<evidence type="ECO:0000313" key="3">
    <source>
        <dbReference type="Proteomes" id="UP001500459"/>
    </source>
</evidence>
<protein>
    <recommendedName>
        <fullName evidence="1">Transposase IS66 C-terminal domain-containing protein</fullName>
    </recommendedName>
</protein>
<accession>A0ABP6ULJ7</accession>